<dbReference type="GeneID" id="14496997"/>
<dbReference type="EMBL" id="HE806321">
    <property type="protein sequence ID" value="CCH61888.1"/>
    <property type="molecule type" value="Genomic_DNA"/>
</dbReference>
<dbReference type="AlphaFoldDB" id="I2H686"/>
<dbReference type="HOGENOM" id="CLU_1023700_0_0_1"/>
<name>I2H686_HENB6</name>
<dbReference type="Proteomes" id="UP000002866">
    <property type="component" value="Chromosome 6"/>
</dbReference>
<keyword evidence="2" id="KW-1185">Reference proteome</keyword>
<reference evidence="1 2" key="1">
    <citation type="journal article" date="2011" name="Proc. Natl. Acad. Sci. U.S.A.">
        <title>Evolutionary erosion of yeast sex chromosomes by mating-type switching accidents.</title>
        <authorList>
            <person name="Gordon J.L."/>
            <person name="Armisen D."/>
            <person name="Proux-Wera E."/>
            <person name="Oheigeartaigh S.S."/>
            <person name="Byrne K.P."/>
            <person name="Wolfe K.H."/>
        </authorList>
    </citation>
    <scope>NUCLEOTIDE SEQUENCE [LARGE SCALE GENOMIC DNA]</scope>
    <source>
        <strain evidence="2">ATCC 34711 / CBS 6284 / DSM 70876 / NBRC 10599 / NRRL Y-10934 / UCD 77-7</strain>
    </source>
</reference>
<protein>
    <submittedName>
        <fullName evidence="1">Uncharacterized protein</fullName>
    </submittedName>
</protein>
<dbReference type="RefSeq" id="XP_004181407.1">
    <property type="nucleotide sequence ID" value="XM_004181359.1"/>
</dbReference>
<sequence length="272" mass="31894">MEILLCHHLHLMYLLNSEITTVRRITTQQLLMNVIKPSKKYKVNEALQSLTPLGKNDNNFERWNNSIEELIEFIPIVKIVLENQKPSPRFKDTKLIRKILERKVKEALMRTVEEDEYVKKSVENKSCIEKVQWIRDRNANNSMKIKAEDFSSTYKLINGEEKCEDLSKCYERTMLQIEATFGSKPQYILPVIILNGILRFKDSIGKLPLSSEQIKKLFIEEANTDTIENSKFSEEMANRITPYIQILNKFSNDQINFTLDTQTYRESVHPSE</sequence>
<proteinExistence type="predicted"/>
<evidence type="ECO:0000313" key="1">
    <source>
        <dbReference type="EMBL" id="CCH61888.1"/>
    </source>
</evidence>
<accession>I2H686</accession>
<evidence type="ECO:0000313" key="2">
    <source>
        <dbReference type="Proteomes" id="UP000002866"/>
    </source>
</evidence>
<organism evidence="1 2">
    <name type="scientific">Henningerozyma blattae (strain ATCC 34711 / CBS 6284 / DSM 70876 / NBRC 10599 / NRRL Y-10934 / UCD 77-7)</name>
    <name type="common">Yeast</name>
    <name type="synonym">Tetrapisispora blattae</name>
    <dbReference type="NCBI Taxonomy" id="1071380"/>
    <lineage>
        <taxon>Eukaryota</taxon>
        <taxon>Fungi</taxon>
        <taxon>Dikarya</taxon>
        <taxon>Ascomycota</taxon>
        <taxon>Saccharomycotina</taxon>
        <taxon>Saccharomycetes</taxon>
        <taxon>Saccharomycetales</taxon>
        <taxon>Saccharomycetaceae</taxon>
        <taxon>Henningerozyma</taxon>
    </lineage>
</organism>
<dbReference type="KEGG" id="tbl:TBLA_0F03510"/>
<gene>
    <name evidence="1" type="primary">TBLA0F03510</name>
    <name evidence="1" type="ORF">TBLA_0F03510</name>
</gene>
<dbReference type="InParanoid" id="I2H686"/>